<evidence type="ECO:0000313" key="3">
    <source>
        <dbReference type="Proteomes" id="UP001165122"/>
    </source>
</evidence>
<protein>
    <submittedName>
        <fullName evidence="2">Uncharacterized protein</fullName>
    </submittedName>
</protein>
<proteinExistence type="predicted"/>
<dbReference type="EMBL" id="BRXW01000338">
    <property type="protein sequence ID" value="GMI18592.1"/>
    <property type="molecule type" value="Genomic_DNA"/>
</dbReference>
<keyword evidence="3" id="KW-1185">Reference proteome</keyword>
<dbReference type="Proteomes" id="UP001165122">
    <property type="component" value="Unassembled WGS sequence"/>
</dbReference>
<dbReference type="AlphaFoldDB" id="A0A9W7FT41"/>
<comment type="caution">
    <text evidence="2">The sequence shown here is derived from an EMBL/GenBank/DDBJ whole genome shotgun (WGS) entry which is preliminary data.</text>
</comment>
<gene>
    <name evidence="2" type="ORF">TrLO_g8971</name>
</gene>
<organism evidence="2 3">
    <name type="scientific">Triparma laevis f. longispina</name>
    <dbReference type="NCBI Taxonomy" id="1714387"/>
    <lineage>
        <taxon>Eukaryota</taxon>
        <taxon>Sar</taxon>
        <taxon>Stramenopiles</taxon>
        <taxon>Ochrophyta</taxon>
        <taxon>Bolidophyceae</taxon>
        <taxon>Parmales</taxon>
        <taxon>Triparmaceae</taxon>
        <taxon>Triparma</taxon>
    </lineage>
</organism>
<dbReference type="OrthoDB" id="10447423at2759"/>
<evidence type="ECO:0000313" key="2">
    <source>
        <dbReference type="EMBL" id="GMI18592.1"/>
    </source>
</evidence>
<accession>A0A9W7FT41</accession>
<evidence type="ECO:0000256" key="1">
    <source>
        <dbReference type="SAM" id="MobiDB-lite"/>
    </source>
</evidence>
<sequence>MNFPRLLSSRLIPKFIPSRVRVVSSSPRFLSSGRRRPPPPNHTKPGGSNYTDFNGMFSSHKTIPTPEIGEQRSPLNYSGFDSLEASAVSTTVRDGSSGDPLNFIRRITKSALSGDIYTLPSSGSGVDVIGISPASIHIYDESNNQGQTLSKNETEQENVESLLSQIGENGIALSPSHGDSSYSNPRMTFYVSVVPGGRGVSYGSPVSGTSEFRFLQGRWRARDGTDLEGLIVRDMMRVFGGVLSLELDE</sequence>
<name>A0A9W7FT41_9STRA</name>
<reference evidence="3" key="1">
    <citation type="journal article" date="2023" name="Commun. Biol.">
        <title>Genome analysis of Parmales, the sister group of diatoms, reveals the evolutionary specialization of diatoms from phago-mixotrophs to photoautotrophs.</title>
        <authorList>
            <person name="Ban H."/>
            <person name="Sato S."/>
            <person name="Yoshikawa S."/>
            <person name="Yamada K."/>
            <person name="Nakamura Y."/>
            <person name="Ichinomiya M."/>
            <person name="Sato N."/>
            <person name="Blanc-Mathieu R."/>
            <person name="Endo H."/>
            <person name="Kuwata A."/>
            <person name="Ogata H."/>
        </authorList>
    </citation>
    <scope>NUCLEOTIDE SEQUENCE [LARGE SCALE GENOMIC DNA]</scope>
    <source>
        <strain evidence="3">NIES 3700</strain>
    </source>
</reference>
<feature type="region of interest" description="Disordered" evidence="1">
    <location>
        <begin position="26"/>
        <end position="53"/>
    </location>
</feature>